<name>A0AA36I4K3_9DINO</name>
<feature type="compositionally biased region" description="Basic and acidic residues" evidence="1">
    <location>
        <begin position="416"/>
        <end position="430"/>
    </location>
</feature>
<feature type="region of interest" description="Disordered" evidence="1">
    <location>
        <begin position="669"/>
        <end position="709"/>
    </location>
</feature>
<protein>
    <submittedName>
        <fullName evidence="2">Uncharacterized protein</fullName>
    </submittedName>
</protein>
<dbReference type="Proteomes" id="UP001178507">
    <property type="component" value="Unassembled WGS sequence"/>
</dbReference>
<feature type="compositionally biased region" description="Basic and acidic residues" evidence="1">
    <location>
        <begin position="309"/>
        <end position="322"/>
    </location>
</feature>
<feature type="region of interest" description="Disordered" evidence="1">
    <location>
        <begin position="199"/>
        <end position="246"/>
    </location>
</feature>
<feature type="region of interest" description="Disordered" evidence="1">
    <location>
        <begin position="414"/>
        <end position="457"/>
    </location>
</feature>
<dbReference type="EMBL" id="CAUJNA010000763">
    <property type="protein sequence ID" value="CAJ1380938.1"/>
    <property type="molecule type" value="Genomic_DNA"/>
</dbReference>
<sequence>MALAKCSPVAEPAHSPSGIFRVQFRRRSSVPSLDYDDGFWRGAERTRHGGMRHGAWSTCFIGPRPNSPSEQNEQADPFPNGALCFDRAAPVQLFEAGAGSEQVDGRSDMQERVRNEKSELYEEPRACAATLPFRSQGADSPSHSQLQAGAMRVHGHFTFGGPQKVKEERVTRAKTSMESVDPKALAERRRFWLGDLAAEDKSAESGDESPVQKARTWRGPVRASPSLSPSLRRSASPRRSFFPAKEEGDLPSHFSAGFSGRAARIFMPTKIRRSPSPSGFVKLEGGVVKFADVCREPAPVPSFGKLRGRSKETSKSPTRERKSLRGLKDFRRGSSIFRRSWTTPQKEAAKSLYERSLTRELIERKVSKRKKRAQDAARKLEAVPTARRMSTQVRRGSLVQRRALVTELGPMLVTHYRSERRDRSRSHESPSPRSPRSPRSPKREITPPKVQVMKPQVPSVRPVLSGWTKREAPVLVPPVPLAPAPSPASPAPAPSPPPAGALLAPPGVAPVKAPEAPKIYTPKEPGCEEGKIGTMRKMSLLPPRKMAELPVDEAQERLKMNLMLFHRRAGDNSRADAPTLLPPVAPLPVPMVAKPEEIAPLWPKKAPLPHFSSLKGGVPKLQLGELQPLSARRASRTERSGTPDASEVNQKAREMLKYLQSFERAPLQRVLSSRERRRSRSRSRSPCDPDAKTQTPRLPPIEKEGGHVSAQAAAWHQFLEQRLGRHIRSFSKSSPPSRVESRDIRSLVLD</sequence>
<evidence type="ECO:0000313" key="3">
    <source>
        <dbReference type="Proteomes" id="UP001178507"/>
    </source>
</evidence>
<feature type="region of interest" description="Disordered" evidence="1">
    <location>
        <begin position="624"/>
        <end position="650"/>
    </location>
</feature>
<reference evidence="2" key="1">
    <citation type="submission" date="2023-08" db="EMBL/GenBank/DDBJ databases">
        <authorList>
            <person name="Chen Y."/>
            <person name="Shah S."/>
            <person name="Dougan E. K."/>
            <person name="Thang M."/>
            <person name="Chan C."/>
        </authorList>
    </citation>
    <scope>NUCLEOTIDE SEQUENCE</scope>
</reference>
<feature type="region of interest" description="Disordered" evidence="1">
    <location>
        <begin position="483"/>
        <end position="509"/>
    </location>
</feature>
<feature type="compositionally biased region" description="Basic and acidic residues" evidence="1">
    <location>
        <begin position="739"/>
        <end position="750"/>
    </location>
</feature>
<gene>
    <name evidence="2" type="ORF">EVOR1521_LOCUS8755</name>
</gene>
<feature type="compositionally biased region" description="Low complexity" evidence="1">
    <location>
        <begin position="222"/>
        <end position="243"/>
    </location>
</feature>
<comment type="caution">
    <text evidence="2">The sequence shown here is derived from an EMBL/GenBank/DDBJ whole genome shotgun (WGS) entry which is preliminary data.</text>
</comment>
<feature type="region of interest" description="Disordered" evidence="1">
    <location>
        <begin position="365"/>
        <end position="395"/>
    </location>
</feature>
<evidence type="ECO:0000313" key="2">
    <source>
        <dbReference type="EMBL" id="CAJ1380938.1"/>
    </source>
</evidence>
<accession>A0AA36I4K3</accession>
<feature type="compositionally biased region" description="Pro residues" evidence="1">
    <location>
        <begin position="483"/>
        <end position="499"/>
    </location>
</feature>
<organism evidence="2 3">
    <name type="scientific">Effrenium voratum</name>
    <dbReference type="NCBI Taxonomy" id="2562239"/>
    <lineage>
        <taxon>Eukaryota</taxon>
        <taxon>Sar</taxon>
        <taxon>Alveolata</taxon>
        <taxon>Dinophyceae</taxon>
        <taxon>Suessiales</taxon>
        <taxon>Symbiodiniaceae</taxon>
        <taxon>Effrenium</taxon>
    </lineage>
</organism>
<feature type="region of interest" description="Disordered" evidence="1">
    <location>
        <begin position="301"/>
        <end position="322"/>
    </location>
</feature>
<feature type="region of interest" description="Disordered" evidence="1">
    <location>
        <begin position="727"/>
        <end position="750"/>
    </location>
</feature>
<evidence type="ECO:0000256" key="1">
    <source>
        <dbReference type="SAM" id="MobiDB-lite"/>
    </source>
</evidence>
<keyword evidence="3" id="KW-1185">Reference proteome</keyword>
<dbReference type="AlphaFoldDB" id="A0AA36I4K3"/>
<feature type="compositionally biased region" description="Low complexity" evidence="1">
    <location>
        <begin position="500"/>
        <end position="509"/>
    </location>
</feature>
<feature type="compositionally biased region" description="Low complexity" evidence="1">
    <location>
        <begin position="447"/>
        <end position="457"/>
    </location>
</feature>
<proteinExistence type="predicted"/>